<dbReference type="EMBL" id="JBIAQY010000021">
    <property type="protein sequence ID" value="MFF3573806.1"/>
    <property type="molecule type" value="Genomic_DNA"/>
</dbReference>
<evidence type="ECO:0000313" key="2">
    <source>
        <dbReference type="Proteomes" id="UP001601992"/>
    </source>
</evidence>
<keyword evidence="2" id="KW-1185">Reference proteome</keyword>
<accession>A0ABW6SBX5</accession>
<dbReference type="Proteomes" id="UP001601992">
    <property type="component" value="Unassembled WGS sequence"/>
</dbReference>
<dbReference type="Gene3D" id="3.90.180.10">
    <property type="entry name" value="Medium-chain alcohol dehydrogenases, catalytic domain"/>
    <property type="match status" value="1"/>
</dbReference>
<sequence length="61" mass="6630">MRGTIEGDSDIVALVPALVEPVCQGRLPLRKIMREYPLEQQIDQAAADSAIGSTIKPVIRV</sequence>
<evidence type="ECO:0008006" key="3">
    <source>
        <dbReference type="Google" id="ProtNLM"/>
    </source>
</evidence>
<dbReference type="RefSeq" id="WP_387406582.1">
    <property type="nucleotide sequence ID" value="NZ_JBIAQY010000021.1"/>
</dbReference>
<evidence type="ECO:0000313" key="1">
    <source>
        <dbReference type="EMBL" id="MFF3573806.1"/>
    </source>
</evidence>
<comment type="caution">
    <text evidence="1">The sequence shown here is derived from an EMBL/GenBank/DDBJ whole genome shotgun (WGS) entry which is preliminary data.</text>
</comment>
<gene>
    <name evidence="1" type="ORF">ACFYXQ_39225</name>
</gene>
<reference evidence="1 2" key="1">
    <citation type="submission" date="2024-10" db="EMBL/GenBank/DDBJ databases">
        <title>The Natural Products Discovery Center: Release of the First 8490 Sequenced Strains for Exploring Actinobacteria Biosynthetic Diversity.</title>
        <authorList>
            <person name="Kalkreuter E."/>
            <person name="Kautsar S.A."/>
            <person name="Yang D."/>
            <person name="Bader C.D."/>
            <person name="Teijaro C.N."/>
            <person name="Fluegel L."/>
            <person name="Davis C.M."/>
            <person name="Simpson J.R."/>
            <person name="Lauterbach L."/>
            <person name="Steele A.D."/>
            <person name="Gui C."/>
            <person name="Meng S."/>
            <person name="Li G."/>
            <person name="Viehrig K."/>
            <person name="Ye F."/>
            <person name="Su P."/>
            <person name="Kiefer A.F."/>
            <person name="Nichols A."/>
            <person name="Cepeda A.J."/>
            <person name="Yan W."/>
            <person name="Fan B."/>
            <person name="Jiang Y."/>
            <person name="Adhikari A."/>
            <person name="Zheng C.-J."/>
            <person name="Schuster L."/>
            <person name="Cowan T.M."/>
            <person name="Smanski M.J."/>
            <person name="Chevrette M.G."/>
            <person name="De Carvalho L.P.S."/>
            <person name="Shen B."/>
        </authorList>
    </citation>
    <scope>NUCLEOTIDE SEQUENCE [LARGE SCALE GENOMIC DNA]</scope>
    <source>
        <strain evidence="1 2">NPDC002593</strain>
    </source>
</reference>
<organism evidence="1 2">
    <name type="scientific">Nocardia jiangxiensis</name>
    <dbReference type="NCBI Taxonomy" id="282685"/>
    <lineage>
        <taxon>Bacteria</taxon>
        <taxon>Bacillati</taxon>
        <taxon>Actinomycetota</taxon>
        <taxon>Actinomycetes</taxon>
        <taxon>Mycobacteriales</taxon>
        <taxon>Nocardiaceae</taxon>
        <taxon>Nocardia</taxon>
    </lineage>
</organism>
<protein>
    <recommendedName>
        <fullName evidence="3">Aryl-alcohol dehydrogenase</fullName>
    </recommendedName>
</protein>
<proteinExistence type="predicted"/>
<name>A0ABW6SBX5_9NOCA</name>